<dbReference type="Proteomes" id="UP001220324">
    <property type="component" value="Unassembled WGS sequence"/>
</dbReference>
<comment type="caution">
    <text evidence="1">The sequence shown here is derived from an EMBL/GenBank/DDBJ whole genome shotgun (WGS) entry which is preliminary data.</text>
</comment>
<organism evidence="1 2">
    <name type="scientific">Penicillium frequentans</name>
    <dbReference type="NCBI Taxonomy" id="3151616"/>
    <lineage>
        <taxon>Eukaryota</taxon>
        <taxon>Fungi</taxon>
        <taxon>Dikarya</taxon>
        <taxon>Ascomycota</taxon>
        <taxon>Pezizomycotina</taxon>
        <taxon>Eurotiomycetes</taxon>
        <taxon>Eurotiomycetidae</taxon>
        <taxon>Eurotiales</taxon>
        <taxon>Aspergillaceae</taxon>
        <taxon>Penicillium</taxon>
    </lineage>
</organism>
<dbReference type="EMBL" id="JAQIZZ010000006">
    <property type="protein sequence ID" value="KAJ5537473.1"/>
    <property type="molecule type" value="Genomic_DNA"/>
</dbReference>
<reference evidence="1 2" key="1">
    <citation type="journal article" date="2023" name="IMA Fungus">
        <title>Comparative genomic study of the Penicillium genus elucidates a diverse pangenome and 15 lateral gene transfer events.</title>
        <authorList>
            <person name="Petersen C."/>
            <person name="Sorensen T."/>
            <person name="Nielsen M.R."/>
            <person name="Sondergaard T.E."/>
            <person name="Sorensen J.L."/>
            <person name="Fitzpatrick D.A."/>
            <person name="Frisvad J.C."/>
            <person name="Nielsen K.L."/>
        </authorList>
    </citation>
    <scope>NUCLEOTIDE SEQUENCE [LARGE SCALE GENOMIC DNA]</scope>
    <source>
        <strain evidence="1 2">IBT 35679</strain>
    </source>
</reference>
<evidence type="ECO:0000313" key="2">
    <source>
        <dbReference type="Proteomes" id="UP001220324"/>
    </source>
</evidence>
<proteinExistence type="predicted"/>
<sequence>MNGIEHIVRELGRQRARNAYYRDCYALFKLLQDLTEQASHELQSIYTSDGSRPAYAVHRIVWKLQNQVSSLIEQACEAQATCEELCPVDRIFSAREVLEPIRRLYSDANTAALGRHAIRDKTDQVEARPIKASKSGGG</sequence>
<name>A0AAD6CRZ0_9EURO</name>
<evidence type="ECO:0000313" key="1">
    <source>
        <dbReference type="EMBL" id="KAJ5537473.1"/>
    </source>
</evidence>
<accession>A0AAD6CRZ0</accession>
<protein>
    <submittedName>
        <fullName evidence="1">Uncharacterized protein</fullName>
    </submittedName>
</protein>
<keyword evidence="2" id="KW-1185">Reference proteome</keyword>
<gene>
    <name evidence="1" type="ORF">N7494_006952</name>
</gene>
<dbReference type="AlphaFoldDB" id="A0AAD6CRZ0"/>